<dbReference type="KEGG" id="tvs:TRAVEDRAFT_54558"/>
<reference evidence="3" key="1">
    <citation type="journal article" date="2012" name="Science">
        <title>The Paleozoic origin of enzymatic lignin decomposition reconstructed from 31 fungal genomes.</title>
        <authorList>
            <person name="Floudas D."/>
            <person name="Binder M."/>
            <person name="Riley R."/>
            <person name="Barry K."/>
            <person name="Blanchette R.A."/>
            <person name="Henrissat B."/>
            <person name="Martinez A.T."/>
            <person name="Otillar R."/>
            <person name="Spatafora J.W."/>
            <person name="Yadav J.S."/>
            <person name="Aerts A."/>
            <person name="Benoit I."/>
            <person name="Boyd A."/>
            <person name="Carlson A."/>
            <person name="Copeland A."/>
            <person name="Coutinho P.M."/>
            <person name="de Vries R.P."/>
            <person name="Ferreira P."/>
            <person name="Findley K."/>
            <person name="Foster B."/>
            <person name="Gaskell J."/>
            <person name="Glotzer D."/>
            <person name="Gorecki P."/>
            <person name="Heitman J."/>
            <person name="Hesse C."/>
            <person name="Hori C."/>
            <person name="Igarashi K."/>
            <person name="Jurgens J.A."/>
            <person name="Kallen N."/>
            <person name="Kersten P."/>
            <person name="Kohler A."/>
            <person name="Kuees U."/>
            <person name="Kumar T.K.A."/>
            <person name="Kuo A."/>
            <person name="LaButti K."/>
            <person name="Larrondo L.F."/>
            <person name="Lindquist E."/>
            <person name="Ling A."/>
            <person name="Lombard V."/>
            <person name="Lucas S."/>
            <person name="Lundell T."/>
            <person name="Martin R."/>
            <person name="McLaughlin D.J."/>
            <person name="Morgenstern I."/>
            <person name="Morin E."/>
            <person name="Murat C."/>
            <person name="Nagy L.G."/>
            <person name="Nolan M."/>
            <person name="Ohm R.A."/>
            <person name="Patyshakuliyeva A."/>
            <person name="Rokas A."/>
            <person name="Ruiz-Duenas F.J."/>
            <person name="Sabat G."/>
            <person name="Salamov A."/>
            <person name="Samejima M."/>
            <person name="Schmutz J."/>
            <person name="Slot J.C."/>
            <person name="St John F."/>
            <person name="Stenlid J."/>
            <person name="Sun H."/>
            <person name="Sun S."/>
            <person name="Syed K."/>
            <person name="Tsang A."/>
            <person name="Wiebenga A."/>
            <person name="Young D."/>
            <person name="Pisabarro A."/>
            <person name="Eastwood D.C."/>
            <person name="Martin F."/>
            <person name="Cullen D."/>
            <person name="Grigoriev I.V."/>
            <person name="Hibbett D.S."/>
        </authorList>
    </citation>
    <scope>NUCLEOTIDE SEQUENCE [LARGE SCALE GENOMIC DNA]</scope>
    <source>
        <strain evidence="3">FP-101664</strain>
    </source>
</reference>
<dbReference type="RefSeq" id="XP_008045667.1">
    <property type="nucleotide sequence ID" value="XM_008047476.1"/>
</dbReference>
<dbReference type="AlphaFoldDB" id="R7S6E0"/>
<dbReference type="GeneID" id="19417436"/>
<accession>R7S6E0</accession>
<feature type="region of interest" description="Disordered" evidence="1">
    <location>
        <begin position="109"/>
        <end position="143"/>
    </location>
</feature>
<gene>
    <name evidence="2" type="ORF">TRAVEDRAFT_54558</name>
</gene>
<evidence type="ECO:0000313" key="3">
    <source>
        <dbReference type="Proteomes" id="UP000054317"/>
    </source>
</evidence>
<keyword evidence="3" id="KW-1185">Reference proteome</keyword>
<dbReference type="EMBL" id="JH711803">
    <property type="protein sequence ID" value="EIW51441.1"/>
    <property type="molecule type" value="Genomic_DNA"/>
</dbReference>
<proteinExistence type="predicted"/>
<evidence type="ECO:0000256" key="1">
    <source>
        <dbReference type="SAM" id="MobiDB-lite"/>
    </source>
</evidence>
<dbReference type="Proteomes" id="UP000054317">
    <property type="component" value="Unassembled WGS sequence"/>
</dbReference>
<evidence type="ECO:0000313" key="2">
    <source>
        <dbReference type="EMBL" id="EIW51441.1"/>
    </source>
</evidence>
<protein>
    <submittedName>
        <fullName evidence="2">Uncharacterized protein</fullName>
    </submittedName>
</protein>
<name>R7S6E0_TRAVS</name>
<organism evidence="2 3">
    <name type="scientific">Trametes versicolor (strain FP-101664)</name>
    <name type="common">White-rot fungus</name>
    <name type="synonym">Coriolus versicolor</name>
    <dbReference type="NCBI Taxonomy" id="717944"/>
    <lineage>
        <taxon>Eukaryota</taxon>
        <taxon>Fungi</taxon>
        <taxon>Dikarya</taxon>
        <taxon>Basidiomycota</taxon>
        <taxon>Agaricomycotina</taxon>
        <taxon>Agaricomycetes</taxon>
        <taxon>Polyporales</taxon>
        <taxon>Polyporaceae</taxon>
        <taxon>Trametes</taxon>
    </lineage>
</organism>
<sequence length="143" mass="15641">MTDSVLVGYGPPLTSPRFQAAAYRIQMPVEVHTHGSRCEVDEAPTSVDGVYKGGQVQQSTVCAVFAAQQVHRHSHRSLSAYAWYLVAGANLEEQRPVLGDSGQLRCGKCPDAARPDSSSRPRKNWGVWRGWRPAGGWSTEDGF</sequence>